<gene>
    <name evidence="1" type="ORF">MNBD_BACTEROID01-289</name>
</gene>
<evidence type="ECO:0000313" key="1">
    <source>
        <dbReference type="EMBL" id="VAW20124.1"/>
    </source>
</evidence>
<name>A0A3B0UIK1_9ZZZZ</name>
<dbReference type="Gene3D" id="1.25.40.390">
    <property type="match status" value="1"/>
</dbReference>
<dbReference type="PROSITE" id="PS51257">
    <property type="entry name" value="PROKAR_LIPOPROTEIN"/>
    <property type="match status" value="1"/>
</dbReference>
<dbReference type="SUPFAM" id="SSF48452">
    <property type="entry name" value="TPR-like"/>
    <property type="match status" value="1"/>
</dbReference>
<dbReference type="InterPro" id="IPR041662">
    <property type="entry name" value="SusD-like_2"/>
</dbReference>
<reference evidence="1" key="1">
    <citation type="submission" date="2018-06" db="EMBL/GenBank/DDBJ databases">
        <authorList>
            <person name="Zhirakovskaya E."/>
        </authorList>
    </citation>
    <scope>NUCLEOTIDE SEQUENCE</scope>
</reference>
<keyword evidence="1" id="KW-0449">Lipoprotein</keyword>
<dbReference type="InterPro" id="IPR011990">
    <property type="entry name" value="TPR-like_helical_dom_sf"/>
</dbReference>
<protein>
    <submittedName>
        <fullName evidence="1">Cell surface glycan-binding lipoprotein, utilization system for glycans and polysaccharides (PUL), SusD family</fullName>
    </submittedName>
</protein>
<organism evidence="1">
    <name type="scientific">hydrothermal vent metagenome</name>
    <dbReference type="NCBI Taxonomy" id="652676"/>
    <lineage>
        <taxon>unclassified sequences</taxon>
        <taxon>metagenomes</taxon>
        <taxon>ecological metagenomes</taxon>
    </lineage>
</organism>
<dbReference type="Pfam" id="PF12771">
    <property type="entry name" value="SusD-like_2"/>
    <property type="match status" value="1"/>
</dbReference>
<dbReference type="AlphaFoldDB" id="A0A3B0UIK1"/>
<accession>A0A3B0UIK1</accession>
<sequence length="513" mass="58237">MKYLNKITIFFLSTIFVISSCNTDELTDLNINPNAVNEIDMHLLLTQVQLLNNSPGYSFEKTWWYLPGYMQYMAATYGVLDFGDKYLNSRPEDLAGFYENSYQNAVLNVNEIIEHTKDDPAQKGLYAVARIMKVLVMHRLTDFYGDIPYSEAAKGFSEGILQPKFDPQEGIYQDMLKELEESVSIIKSGASLTKPEQDIFYKGDMVKWSRFANSLMLRLGMRMSKVSPDGAKQWVAKAISGGVMGSNDDNTVLLHANGPSDINWNPLSFLNTDPEVVGSKMSKTFIDWMKNNNDPRLMIFTMGIGPKGGPFDTDPAHQKGLPNGYDEITIRQYEGLPETQDVDLDLTYSAINVLLVSRTSPSIYMTHAEVEFLLAEASQLGWISDDAAAHYNAGVTSALKQYAIYDSSFEVSDAEVQQYLEAHPYNQENGLEMIGEQYWAVNFTNPAEAWANWRRTGFPVLKQIQYKLGSHDDKIPRRFQYPLDEPSVNTKNYNEVVARQGPDTWQTRIWWDK</sequence>
<proteinExistence type="predicted"/>
<dbReference type="EMBL" id="UOEP01000114">
    <property type="protein sequence ID" value="VAW20124.1"/>
    <property type="molecule type" value="Genomic_DNA"/>
</dbReference>